<feature type="domain" description="Enoyl-CoA hydratase/isomerase" evidence="6">
    <location>
        <begin position="13"/>
        <end position="197"/>
    </location>
</feature>
<dbReference type="PANTHER" id="PTHR43149:SF1">
    <property type="entry name" value="DELTA(3,5)-DELTA(2,4)-DIENOYL-COA ISOMERASE, MITOCHONDRIAL"/>
    <property type="match status" value="1"/>
</dbReference>
<dbReference type="Gene3D" id="1.10.12.10">
    <property type="entry name" value="Lyase 2-enoyl-coa Hydratase, Chain A, domain 2"/>
    <property type="match status" value="1"/>
</dbReference>
<dbReference type="GO" id="GO:0051750">
    <property type="term" value="F:delta(3,5)-delta(2,4)-dienoyl-CoA isomerase activity"/>
    <property type="evidence" value="ECO:0007669"/>
    <property type="project" value="TreeGrafter"/>
</dbReference>
<protein>
    <recommendedName>
        <fullName evidence="6">Enoyl-CoA hydratase/isomerase domain-containing protein</fullName>
    </recommendedName>
</protein>
<dbReference type="Gene3D" id="3.90.226.10">
    <property type="entry name" value="2-enoyl-CoA Hydratase, Chain A, domain 1"/>
    <property type="match status" value="1"/>
</dbReference>
<dbReference type="PANTHER" id="PTHR43149">
    <property type="entry name" value="ENOYL-COA HYDRATASE"/>
    <property type="match status" value="1"/>
</dbReference>
<comment type="caution">
    <text evidence="7">The sequence shown here is derived from an EMBL/GenBank/DDBJ whole genome shotgun (WGS) entry which is preliminary data.</text>
</comment>
<evidence type="ECO:0000256" key="4">
    <source>
        <dbReference type="ARBA" id="ARBA00023098"/>
    </source>
</evidence>
<dbReference type="CDD" id="cd06558">
    <property type="entry name" value="crotonase-like"/>
    <property type="match status" value="1"/>
</dbReference>
<keyword evidence="4" id="KW-0443">Lipid metabolism</keyword>
<dbReference type="Proteomes" id="UP000310689">
    <property type="component" value="Unassembled WGS sequence"/>
</dbReference>
<organism evidence="7 8">
    <name type="scientific">Wallemia ichthyophaga</name>
    <dbReference type="NCBI Taxonomy" id="245174"/>
    <lineage>
        <taxon>Eukaryota</taxon>
        <taxon>Fungi</taxon>
        <taxon>Dikarya</taxon>
        <taxon>Basidiomycota</taxon>
        <taxon>Wallemiomycotina</taxon>
        <taxon>Wallemiomycetes</taxon>
        <taxon>Wallemiales</taxon>
        <taxon>Wallemiaceae</taxon>
        <taxon>Wallemia</taxon>
    </lineage>
</organism>
<comment type="similarity">
    <text evidence="2">Belongs to the enoyl-CoA hydratase/isomerase family.</text>
</comment>
<dbReference type="InterPro" id="IPR045002">
    <property type="entry name" value="Ech1-like"/>
</dbReference>
<dbReference type="UniPathway" id="UPA00659"/>
<dbReference type="FunFam" id="1.10.12.10:FF:000004">
    <property type="entry name" value="Delta3,5-delta2,4-dienoyl-CoA isomerase"/>
    <property type="match status" value="1"/>
</dbReference>
<dbReference type="SUPFAM" id="SSF52096">
    <property type="entry name" value="ClpP/crotonase"/>
    <property type="match status" value="1"/>
</dbReference>
<evidence type="ECO:0000313" key="7">
    <source>
        <dbReference type="EMBL" id="TIB30093.1"/>
    </source>
</evidence>
<dbReference type="EMBL" id="SPOI01000273">
    <property type="protein sequence ID" value="TIB30093.1"/>
    <property type="molecule type" value="Genomic_DNA"/>
</dbReference>
<dbReference type="InterPro" id="IPR029045">
    <property type="entry name" value="ClpP/crotonase-like_dom_sf"/>
</dbReference>
<sequence length="281" mass="30200">MKYIKISISDKVAVVELDRQTKLNAFTRDIWREMRDALTTINRDAGVRAVVLVGNGRVFTSGVDVKDAMTAMDSISGKAKADVDGDALQKSIQIRAYIEEFQEAITAIEKCAVPVIAALHGQVVGLGVDIACACDIRYAARSTRFSVKEVDLGLAADIGTLQRLPRITGNDGLVRELAYTGRVFGAAEALQMGFLSGVSSASTRMSAFHMAMYTATAIAEKSPVAVMSTKKILAYSRDHSVAEGLAYTAQHNSVALQSGDVEVAVSGMREGRKGVYRDSRL</sequence>
<dbReference type="InterPro" id="IPR045004">
    <property type="entry name" value="ECH_dom"/>
</dbReference>
<dbReference type="AlphaFoldDB" id="A0A4T0ILG4"/>
<proteinExistence type="inferred from homology"/>
<evidence type="ECO:0000256" key="2">
    <source>
        <dbReference type="ARBA" id="ARBA00005254"/>
    </source>
</evidence>
<evidence type="ECO:0000259" key="6">
    <source>
        <dbReference type="Pfam" id="PF16113"/>
    </source>
</evidence>
<reference evidence="7 8" key="1">
    <citation type="submission" date="2019-03" db="EMBL/GenBank/DDBJ databases">
        <title>Sequencing 23 genomes of Wallemia ichthyophaga.</title>
        <authorList>
            <person name="Gostincar C."/>
        </authorList>
    </citation>
    <scope>NUCLEOTIDE SEQUENCE [LARGE SCALE GENOMIC DNA]</scope>
    <source>
        <strain evidence="7 8">EXF-6200</strain>
    </source>
</reference>
<evidence type="ECO:0000256" key="5">
    <source>
        <dbReference type="ARBA" id="ARBA00023235"/>
    </source>
</evidence>
<keyword evidence="5" id="KW-0413">Isomerase</keyword>
<evidence type="ECO:0000313" key="8">
    <source>
        <dbReference type="Proteomes" id="UP000310689"/>
    </source>
</evidence>
<evidence type="ECO:0000256" key="3">
    <source>
        <dbReference type="ARBA" id="ARBA00022832"/>
    </source>
</evidence>
<dbReference type="InterPro" id="IPR014748">
    <property type="entry name" value="Enoyl-CoA_hydra_C"/>
</dbReference>
<gene>
    <name evidence="7" type="ORF">E3P86_03565</name>
</gene>
<evidence type="ECO:0000256" key="1">
    <source>
        <dbReference type="ARBA" id="ARBA00005005"/>
    </source>
</evidence>
<accession>A0A4T0ILG4</accession>
<name>A0A4T0ILG4_WALIC</name>
<dbReference type="GO" id="GO:0005739">
    <property type="term" value="C:mitochondrion"/>
    <property type="evidence" value="ECO:0007669"/>
    <property type="project" value="TreeGrafter"/>
</dbReference>
<comment type="pathway">
    <text evidence="1">Lipid metabolism; fatty acid beta-oxidation.</text>
</comment>
<dbReference type="GO" id="GO:0006635">
    <property type="term" value="P:fatty acid beta-oxidation"/>
    <property type="evidence" value="ECO:0007669"/>
    <property type="project" value="UniProtKB-UniPathway"/>
</dbReference>
<keyword evidence="3" id="KW-0276">Fatty acid metabolism</keyword>
<dbReference type="Pfam" id="PF16113">
    <property type="entry name" value="ECH_2"/>
    <property type="match status" value="1"/>
</dbReference>